<dbReference type="Pfam" id="PF02940">
    <property type="entry name" value="mRNA_triPase"/>
    <property type="match status" value="1"/>
</dbReference>
<feature type="region of interest" description="Disordered" evidence="9">
    <location>
        <begin position="421"/>
        <end position="528"/>
    </location>
</feature>
<evidence type="ECO:0000256" key="9">
    <source>
        <dbReference type="SAM" id="MobiDB-lite"/>
    </source>
</evidence>
<dbReference type="EC" id="3.6.1.74" evidence="8"/>
<evidence type="ECO:0000256" key="4">
    <source>
        <dbReference type="ARBA" id="ARBA00022664"/>
    </source>
</evidence>
<dbReference type="AlphaFoldDB" id="A0AAQ3M2K7"/>
<name>A0AAQ3M2K7_9PEZI</name>
<comment type="subunit">
    <text evidence="8">Heterodimer. The mRNA-capping enzyme is composed of two separate chains alpha and beta, respectively a mRNA guanylyltransferase and an mRNA 5'-triphosphate monophosphatase.</text>
</comment>
<feature type="compositionally biased region" description="Low complexity" evidence="9">
    <location>
        <begin position="340"/>
        <end position="351"/>
    </location>
</feature>
<dbReference type="InterPro" id="IPR033469">
    <property type="entry name" value="CYTH-like_dom_sf"/>
</dbReference>
<dbReference type="GO" id="GO:0140818">
    <property type="term" value="F:mRNA 5'-triphosphate monophosphatase activity"/>
    <property type="evidence" value="ECO:0007669"/>
    <property type="project" value="UniProtKB-EC"/>
</dbReference>
<evidence type="ECO:0000256" key="8">
    <source>
        <dbReference type="RuleBase" id="RU367053"/>
    </source>
</evidence>
<dbReference type="Proteomes" id="UP001303373">
    <property type="component" value="Chromosome 1"/>
</dbReference>
<comment type="cofactor">
    <cofactor evidence="1 8">
        <name>Mg(2+)</name>
        <dbReference type="ChEBI" id="CHEBI:18420"/>
    </cofactor>
</comment>
<keyword evidence="6 8" id="KW-0539">Nucleus</keyword>
<comment type="catalytic activity">
    <reaction evidence="7">
        <text>a 5'-end triphospho-ribonucleoside in mRNA + H2O = a 5'-end diphospho-ribonucleoside in mRNA + phosphate + H(+)</text>
        <dbReference type="Rhea" id="RHEA:67004"/>
        <dbReference type="Rhea" id="RHEA-COMP:17164"/>
        <dbReference type="Rhea" id="RHEA-COMP:17165"/>
        <dbReference type="ChEBI" id="CHEBI:15377"/>
        <dbReference type="ChEBI" id="CHEBI:15378"/>
        <dbReference type="ChEBI" id="CHEBI:43474"/>
        <dbReference type="ChEBI" id="CHEBI:167616"/>
        <dbReference type="ChEBI" id="CHEBI:167618"/>
        <dbReference type="EC" id="3.6.1.74"/>
    </reaction>
    <physiologicalReaction direction="left-to-right" evidence="7">
        <dbReference type="Rhea" id="RHEA:67005"/>
    </physiologicalReaction>
</comment>
<feature type="compositionally biased region" description="Basic and acidic residues" evidence="9">
    <location>
        <begin position="253"/>
        <end position="266"/>
    </location>
</feature>
<reference evidence="11 12" key="1">
    <citation type="submission" date="2023-11" db="EMBL/GenBank/DDBJ databases">
        <title>An acidophilic fungus is an integral part of prey digestion in a carnivorous sundew plant.</title>
        <authorList>
            <person name="Tsai I.J."/>
        </authorList>
    </citation>
    <scope>NUCLEOTIDE SEQUENCE [LARGE SCALE GENOMIC DNA]</scope>
    <source>
        <strain evidence="11">169a</strain>
    </source>
</reference>
<dbReference type="SUPFAM" id="SSF55154">
    <property type="entry name" value="CYTH-like phosphatases"/>
    <property type="match status" value="1"/>
</dbReference>
<feature type="compositionally biased region" description="Polar residues" evidence="9">
    <location>
        <begin position="437"/>
        <end position="447"/>
    </location>
</feature>
<feature type="compositionally biased region" description="Polar residues" evidence="9">
    <location>
        <begin position="242"/>
        <end position="252"/>
    </location>
</feature>
<organism evidence="11 12">
    <name type="scientific">Acrodontium crateriforme</name>
    <dbReference type="NCBI Taxonomy" id="150365"/>
    <lineage>
        <taxon>Eukaryota</taxon>
        <taxon>Fungi</taxon>
        <taxon>Dikarya</taxon>
        <taxon>Ascomycota</taxon>
        <taxon>Pezizomycotina</taxon>
        <taxon>Dothideomycetes</taxon>
        <taxon>Dothideomycetidae</taxon>
        <taxon>Mycosphaerellales</taxon>
        <taxon>Teratosphaeriaceae</taxon>
        <taxon>Acrodontium</taxon>
    </lineage>
</organism>
<dbReference type="GO" id="GO:0006370">
    <property type="term" value="P:7-methylguanosine mRNA capping"/>
    <property type="evidence" value="ECO:0007669"/>
    <property type="project" value="UniProtKB-UniRule"/>
</dbReference>
<feature type="region of interest" description="Disordered" evidence="9">
    <location>
        <begin position="1"/>
        <end position="394"/>
    </location>
</feature>
<comment type="similarity">
    <text evidence="3 8">Belongs to the fungal TPase family.</text>
</comment>
<feature type="compositionally biased region" description="Polar residues" evidence="9">
    <location>
        <begin position="362"/>
        <end position="394"/>
    </location>
</feature>
<dbReference type="GO" id="GO:0004651">
    <property type="term" value="F:polynucleotide 5'-phosphatase activity"/>
    <property type="evidence" value="ECO:0007669"/>
    <property type="project" value="UniProtKB-UniRule"/>
</dbReference>
<keyword evidence="5 8" id="KW-0378">Hydrolase</keyword>
<feature type="region of interest" description="Disordered" evidence="9">
    <location>
        <begin position="765"/>
        <end position="785"/>
    </location>
</feature>
<protein>
    <recommendedName>
        <fullName evidence="8">mRNA-capping enzyme subunit beta</fullName>
        <ecNumber evidence="8">3.6.1.74</ecNumber>
    </recommendedName>
    <alternativeName>
        <fullName evidence="8">mRNA 5'-phosphatase</fullName>
    </alternativeName>
    <alternativeName>
        <fullName evidence="8">mRNA 5'-triphosphate monophosphatase</fullName>
    </alternativeName>
</protein>
<keyword evidence="12" id="KW-1185">Reference proteome</keyword>
<evidence type="ECO:0000313" key="12">
    <source>
        <dbReference type="Proteomes" id="UP001303373"/>
    </source>
</evidence>
<dbReference type="GO" id="GO:0031533">
    <property type="term" value="C:mRNA capping enzyme complex"/>
    <property type="evidence" value="ECO:0007669"/>
    <property type="project" value="UniProtKB-UniRule"/>
</dbReference>
<dbReference type="PANTHER" id="PTHR28118">
    <property type="entry name" value="POLYNUCLEOTIDE 5'-TRIPHOSPHATASE-RELATED"/>
    <property type="match status" value="1"/>
</dbReference>
<evidence type="ECO:0000313" key="11">
    <source>
        <dbReference type="EMBL" id="WPG97256.1"/>
    </source>
</evidence>
<sequence>MDLNSIMNSGPAPEKRREPPTPAAGSEGQGHYPPSFSHQHSSSGSAPSHGRVMTPLVTPSKNSQGRYFPSQGQNQPPPQSPAFSQQGQQYPPHTPHAASTPGPRPLSNGYQQSHPSPSQFQPPSHPSGLHHHGPPHHPSHSPTPPVRKSPNIQSTGMSPLAAMPGQSSAPMHAPGYYQPHSQPGTPLAPPPPMSQHRSSGQSYQDVGSPYHARTMSGASNGVVLGSPAQRNASIGNLVGSPGTLSRQPSNMRRSSEYQSQHERERSQSVSPKTMVPQRRPSLVSRHSSSMQDPQSARSSVQPTYTPSSEGQNNMGGARPLTYAQNATDKLNVAQHTQMASHSVHSSQPSQPLAANLGPQASDKGSSQGGQPQIHHQSHSMGFNQLLTPTKDNTPPINAHMMAVPPEVKNANSKIFMKASPTPKKLGVATPPPAAPSEWQQRQGNQSGLALPPSKPTAKRTMDSDPTIEPPTKRGKMRKYTERPVWARLARTNPRIDELQSGEGRTQVPPSRQSQLPAKFAPPPAPAQQQMPPNGMHVNGNVASVDPWLQNPPLDQDLIHARSVLGSWEKSARWNTPYPDLLKAVQDWLYSQLVNLQEIGNSPDEGAIEIEAKIGQIKTKDSENRVYVPVMNAVVLESGWFSKNCRFESQMDERAFRVMNSYLNTTLTESMKPGRVPMQYAHPKEVDSFRKLSNMGYQALPPAVQRHRNLDRKLNLRTSTVIETREVKARIVKVKINDLHIYNPTGEYDCRISINIEVNLNRADLHPNDMEEEPTGDAPAPPDRKKDRLSYKHLEYSFDLTKVEQAGMQPKYELELEVNAAALREQMKRMANGESHAFGDVVSGFVDNATFLMRLRPDAVPVKI</sequence>
<evidence type="ECO:0000256" key="1">
    <source>
        <dbReference type="ARBA" id="ARBA00001946"/>
    </source>
</evidence>
<feature type="compositionally biased region" description="Polar residues" evidence="9">
    <location>
        <begin position="195"/>
        <end position="205"/>
    </location>
</feature>
<evidence type="ECO:0000259" key="10">
    <source>
        <dbReference type="Pfam" id="PF02940"/>
    </source>
</evidence>
<proteinExistence type="inferred from homology"/>
<feature type="compositionally biased region" description="Low complexity" evidence="9">
    <location>
        <begin position="111"/>
        <end position="122"/>
    </location>
</feature>
<keyword evidence="8" id="KW-0506">mRNA capping</keyword>
<feature type="compositionally biased region" description="Polar residues" evidence="9">
    <location>
        <begin position="284"/>
        <end position="314"/>
    </location>
</feature>
<keyword evidence="4 8" id="KW-0507">mRNA processing</keyword>
<comment type="subcellular location">
    <subcellularLocation>
        <location evidence="2 8">Nucleus</location>
    </subcellularLocation>
</comment>
<feature type="compositionally biased region" description="Polar residues" evidence="9">
    <location>
        <begin position="322"/>
        <end position="339"/>
    </location>
</feature>
<dbReference type="Gene3D" id="3.20.100.10">
    <property type="entry name" value="mRNA triphosphatase Cet1-like"/>
    <property type="match status" value="1"/>
</dbReference>
<accession>A0AAQ3M2K7</accession>
<dbReference type="PANTHER" id="PTHR28118:SF1">
    <property type="entry name" value="POLYNUCLEOTIDE 5'-TRIPHOSPHATASE CTL1-RELATED"/>
    <property type="match status" value="1"/>
</dbReference>
<evidence type="ECO:0000256" key="3">
    <source>
        <dbReference type="ARBA" id="ARBA00006345"/>
    </source>
</evidence>
<feature type="domain" description="mRNA triphosphatase Cet1-like" evidence="10">
    <location>
        <begin position="578"/>
        <end position="817"/>
    </location>
</feature>
<dbReference type="EMBL" id="CP138580">
    <property type="protein sequence ID" value="WPG97256.1"/>
    <property type="molecule type" value="Genomic_DNA"/>
</dbReference>
<gene>
    <name evidence="11" type="ORF">R9X50_00002800</name>
</gene>
<feature type="compositionally biased region" description="Basic residues" evidence="9">
    <location>
        <begin position="128"/>
        <end position="139"/>
    </location>
</feature>
<evidence type="ECO:0000256" key="5">
    <source>
        <dbReference type="ARBA" id="ARBA00022801"/>
    </source>
</evidence>
<dbReference type="InterPro" id="IPR004206">
    <property type="entry name" value="mRNA_triPase_Cet1"/>
</dbReference>
<evidence type="ECO:0000256" key="2">
    <source>
        <dbReference type="ARBA" id="ARBA00004123"/>
    </source>
</evidence>
<evidence type="ECO:0000256" key="7">
    <source>
        <dbReference type="ARBA" id="ARBA00047740"/>
    </source>
</evidence>
<feature type="compositionally biased region" description="Low complexity" evidence="9">
    <location>
        <begin position="33"/>
        <end position="49"/>
    </location>
</feature>
<comment type="function">
    <text evidence="8">First step of mRNA capping. Converts the 5'-triphosphate end of a nascent mRNA chain into a diphosphate end.</text>
</comment>
<evidence type="ECO:0000256" key="6">
    <source>
        <dbReference type="ARBA" id="ARBA00023242"/>
    </source>
</evidence>
<dbReference type="InterPro" id="IPR037009">
    <property type="entry name" value="mRNA_triPase_Cet1_sf"/>
</dbReference>
<dbReference type="InterPro" id="IPR040343">
    <property type="entry name" value="Cet1/Ctl1"/>
</dbReference>
<dbReference type="CDD" id="cd07470">
    <property type="entry name" value="CYTH-like_mRNA_RTPase"/>
    <property type="match status" value="1"/>
</dbReference>